<dbReference type="InterPro" id="IPR014985">
    <property type="entry name" value="WbqC"/>
</dbReference>
<reference evidence="2" key="1">
    <citation type="submission" date="2024-05" db="EMBL/GenBank/DDBJ databases">
        <title>Whole genome shotgun sequence of Streptomyces violascens NBRC 12920.</title>
        <authorList>
            <person name="Komaki H."/>
            <person name="Tamura T."/>
        </authorList>
    </citation>
    <scope>NUCLEOTIDE SEQUENCE</scope>
    <source>
        <strain evidence="2">NBRC 12920</strain>
    </source>
</reference>
<sequence length="199" mass="21056">MARRKRSAIFAASTGLSGGAGLEHGRRRGSGRPKRIKSPRAARRLGQLPAQHYHASPYWPLLHAALKAIAHTVAETAGTAAVAEGTTRALLNLLGWRGTIVRSSDLTASSDRSARLADLTTAVGADTYLCGTGGMRYLDCHPFTERQLNVRAFRPPVAADGPWTGVAQITALWALARYGPNCVGAAFDDLRAACVGSLP</sequence>
<dbReference type="RefSeq" id="WP_226599290.1">
    <property type="nucleotide sequence ID" value="NZ_BNDY01000017.1"/>
</dbReference>
<comment type="caution">
    <text evidence="2">The sequence shown here is derived from an EMBL/GenBank/DDBJ whole genome shotgun (WGS) entry which is preliminary data.</text>
</comment>
<feature type="region of interest" description="Disordered" evidence="1">
    <location>
        <begin position="19"/>
        <end position="42"/>
    </location>
</feature>
<evidence type="ECO:0000313" key="3">
    <source>
        <dbReference type="Proteomes" id="UP001050808"/>
    </source>
</evidence>
<evidence type="ECO:0000256" key="1">
    <source>
        <dbReference type="SAM" id="MobiDB-lite"/>
    </source>
</evidence>
<dbReference type="EMBL" id="BNDY01000017">
    <property type="protein sequence ID" value="GHI40545.1"/>
    <property type="molecule type" value="Genomic_DNA"/>
</dbReference>
<name>A0ABQ3QTG2_9ACTN</name>
<dbReference type="Proteomes" id="UP001050808">
    <property type="component" value="Unassembled WGS sequence"/>
</dbReference>
<protein>
    <submittedName>
        <fullName evidence="2">Uncharacterized protein</fullName>
    </submittedName>
</protein>
<evidence type="ECO:0000313" key="2">
    <source>
        <dbReference type="EMBL" id="GHI40545.1"/>
    </source>
</evidence>
<dbReference type="Pfam" id="PF08889">
    <property type="entry name" value="WbqC"/>
    <property type="match status" value="1"/>
</dbReference>
<feature type="compositionally biased region" description="Basic residues" evidence="1">
    <location>
        <begin position="25"/>
        <end position="42"/>
    </location>
</feature>
<accession>A0ABQ3QTG2</accession>
<keyword evidence="3" id="KW-1185">Reference proteome</keyword>
<proteinExistence type="predicted"/>
<organism evidence="2 3">
    <name type="scientific">Streptomyces violascens</name>
    <dbReference type="NCBI Taxonomy" id="67381"/>
    <lineage>
        <taxon>Bacteria</taxon>
        <taxon>Bacillati</taxon>
        <taxon>Actinomycetota</taxon>
        <taxon>Actinomycetes</taxon>
        <taxon>Kitasatosporales</taxon>
        <taxon>Streptomycetaceae</taxon>
        <taxon>Streptomyces</taxon>
    </lineage>
</organism>
<gene>
    <name evidence="2" type="ORF">Sviol_49530</name>
</gene>